<evidence type="ECO:0000313" key="2">
    <source>
        <dbReference type="Proteomes" id="UP001162501"/>
    </source>
</evidence>
<evidence type="ECO:0000313" key="1">
    <source>
        <dbReference type="EMBL" id="CAN0466452.1"/>
    </source>
</evidence>
<gene>
    <name evidence="1" type="ORF">MRATA1EN22A_LOCUS20314</name>
</gene>
<accession>A0AC59ZND9</accession>
<organism evidence="1 2">
    <name type="scientific">Rangifer tarandus platyrhynchus</name>
    <name type="common">Svalbard reindeer</name>
    <dbReference type="NCBI Taxonomy" id="3082113"/>
    <lineage>
        <taxon>Eukaryota</taxon>
        <taxon>Metazoa</taxon>
        <taxon>Chordata</taxon>
        <taxon>Craniata</taxon>
        <taxon>Vertebrata</taxon>
        <taxon>Euteleostomi</taxon>
        <taxon>Mammalia</taxon>
        <taxon>Eutheria</taxon>
        <taxon>Laurasiatheria</taxon>
        <taxon>Artiodactyla</taxon>
        <taxon>Ruminantia</taxon>
        <taxon>Pecora</taxon>
        <taxon>Cervidae</taxon>
        <taxon>Odocoileinae</taxon>
        <taxon>Rangifer</taxon>
    </lineage>
</organism>
<protein>
    <submittedName>
        <fullName evidence="1">Uncharacterized protein</fullName>
    </submittedName>
</protein>
<reference evidence="1" key="2">
    <citation type="submission" date="2025-03" db="EMBL/GenBank/DDBJ databases">
        <authorList>
            <consortium name="ELIXIR-Norway"/>
            <consortium name="Elixir Norway"/>
        </authorList>
    </citation>
    <scope>NUCLEOTIDE SEQUENCE</scope>
</reference>
<proteinExistence type="predicted"/>
<dbReference type="EMBL" id="OX596114">
    <property type="protein sequence ID" value="CAN0466452.1"/>
    <property type="molecule type" value="Genomic_DNA"/>
</dbReference>
<name>A0AC59ZND9_RANTA</name>
<dbReference type="Proteomes" id="UP001162501">
    <property type="component" value="Chromosome 30"/>
</dbReference>
<reference evidence="1" key="1">
    <citation type="submission" date="2023-05" db="EMBL/GenBank/DDBJ databases">
        <authorList>
            <consortium name="ELIXIR-Norway"/>
        </authorList>
    </citation>
    <scope>NUCLEOTIDE SEQUENCE</scope>
</reference>
<sequence length="179" mass="19288">MAAQAPGSRLQASAAVDEEQPLLDQPLGCPIHPIHVNLLIPPQYGVWVQYRDITRGGFPPAFGELHSTNVEFLPERKWQQRVQGRPQHGVGGEEAGRHGYDQGSQRAGRSWLEGPRQAAPAVSAPPQVVQTTRGSCAPPAAPTSSLLRYWDVLRPRPGGRAGLTAARGTQATPTLRRAS</sequence>